<keyword evidence="1" id="KW-0802">TPR repeat</keyword>
<dbReference type="InterPro" id="IPR011990">
    <property type="entry name" value="TPR-like_helical_dom_sf"/>
</dbReference>
<dbReference type="Gene3D" id="1.25.40.10">
    <property type="entry name" value="Tetratricopeptide repeat domain"/>
    <property type="match status" value="1"/>
</dbReference>
<name>A0A875RUX8_EENNA</name>
<reference evidence="3" key="1">
    <citation type="submission" date="2020-10" db="EMBL/GenBank/DDBJ databases">
        <authorList>
            <person name="Roach M.J.R."/>
        </authorList>
    </citation>
    <scope>NUCLEOTIDE SEQUENCE</scope>
    <source>
        <strain evidence="3">CBS 1945</strain>
    </source>
</reference>
<dbReference type="AlphaFoldDB" id="A0A875RUX8"/>
<dbReference type="GeneID" id="62195788"/>
<dbReference type="InterPro" id="IPR039856">
    <property type="entry name" value="EMC2-like"/>
</dbReference>
<protein>
    <recommendedName>
        <fullName evidence="2">ER membrane protein complex subunit 2</fullName>
    </recommendedName>
</protein>
<dbReference type="PANTHER" id="PTHR12760">
    <property type="entry name" value="TETRATRICOPEPTIDE REPEAT PROTEIN"/>
    <property type="match status" value="1"/>
</dbReference>
<dbReference type="EMBL" id="CP064813">
    <property type="protein sequence ID" value="QPG75047.1"/>
    <property type="molecule type" value="Genomic_DNA"/>
</dbReference>
<organism evidence="3 4">
    <name type="scientific">Eeniella nana</name>
    <name type="common">Yeast</name>
    <name type="synonym">Brettanomyces nanus</name>
    <dbReference type="NCBI Taxonomy" id="13502"/>
    <lineage>
        <taxon>Eukaryota</taxon>
        <taxon>Fungi</taxon>
        <taxon>Dikarya</taxon>
        <taxon>Ascomycota</taxon>
        <taxon>Saccharomycotina</taxon>
        <taxon>Pichiomycetes</taxon>
        <taxon>Pichiales</taxon>
        <taxon>Pichiaceae</taxon>
        <taxon>Brettanomyces</taxon>
    </lineage>
</organism>
<dbReference type="OrthoDB" id="124397at2759"/>
<evidence type="ECO:0000313" key="4">
    <source>
        <dbReference type="Proteomes" id="UP000662931"/>
    </source>
</evidence>
<evidence type="ECO:0000256" key="2">
    <source>
        <dbReference type="RuleBase" id="RU367091"/>
    </source>
</evidence>
<dbReference type="SUPFAM" id="SSF48452">
    <property type="entry name" value="TPR-like"/>
    <property type="match status" value="1"/>
</dbReference>
<comment type="subcellular location">
    <subcellularLocation>
        <location evidence="2">Endoplasmic reticulum membrane</location>
        <topology evidence="2">Peripheral membrane protein</topology>
        <orientation evidence="2">Cytoplasmic side</orientation>
    </subcellularLocation>
</comment>
<dbReference type="KEGG" id="bnn:FOA43_002387"/>
<dbReference type="GO" id="GO:0072546">
    <property type="term" value="C:EMC complex"/>
    <property type="evidence" value="ECO:0007669"/>
    <property type="project" value="UniProtKB-UniRule"/>
</dbReference>
<keyword evidence="4" id="KW-1185">Reference proteome</keyword>
<comment type="function">
    <text evidence="2">Part of the endoplasmic reticulum membrane protein complex (EMC) that enables the energy-independent insertion into endoplasmic reticulum membranes of newly synthesized membrane proteins.</text>
</comment>
<gene>
    <name evidence="3" type="ORF">FOA43_002387</name>
</gene>
<keyword evidence="2" id="KW-0256">Endoplasmic reticulum</keyword>
<proteinExistence type="inferred from homology"/>
<dbReference type="RefSeq" id="XP_038778612.1">
    <property type="nucleotide sequence ID" value="XM_038922684.1"/>
</dbReference>
<accession>A0A875RUX8</accession>
<comment type="similarity">
    <text evidence="2">Belongs to the EMC2 family.</text>
</comment>
<evidence type="ECO:0000313" key="3">
    <source>
        <dbReference type="EMBL" id="QPG75047.1"/>
    </source>
</evidence>
<dbReference type="Proteomes" id="UP000662931">
    <property type="component" value="Chromosome 2"/>
</dbReference>
<evidence type="ECO:0000256" key="1">
    <source>
        <dbReference type="ARBA" id="ARBA00022803"/>
    </source>
</evidence>
<keyword evidence="2" id="KW-0472">Membrane</keyword>
<comment type="subunit">
    <text evidence="2">Component of the ER membrane protein complex (EMC).</text>
</comment>
<sequence length="321" mass="36850">MVMLSTSQQLLNFAISKRYLSLNPEELDELYKTCSQYVNDSGQFDGLDVLDQNSLLLLLYQVCLLTCHDIEANATMEKVTDLINDNQLINQQSEWLIYWRSVWLETQAGKSGQLDVVFEYINNSMHKFIKDLNRKVGTTLGAAGDPGKLRSDDDLYVLKKRKASMFQSDPQKYVVKLLELIDLRPLDYETWCELADVYLANGELEKCHYCYLEVLLGLPSAYNIWARMGEVTLLMAKSVNGKASTKYLKNCVRYFSRSVELCELFSRGWCGLYVTLSRLSDKGGDYTTLKQLTNDKLNHIVNAKLANHTEIANIEWILHNY</sequence>